<proteinExistence type="predicted"/>
<dbReference type="EMBL" id="KN831922">
    <property type="protein sequence ID" value="KIM34594.1"/>
    <property type="molecule type" value="Genomic_DNA"/>
</dbReference>
<dbReference type="Proteomes" id="UP000053424">
    <property type="component" value="Unassembled WGS sequence"/>
</dbReference>
<gene>
    <name evidence="1" type="ORF">M413DRAFT_33171</name>
</gene>
<evidence type="ECO:0000313" key="1">
    <source>
        <dbReference type="EMBL" id="KIM34594.1"/>
    </source>
</evidence>
<dbReference type="AlphaFoldDB" id="A0A0C3BRD8"/>
<evidence type="ECO:0000313" key="2">
    <source>
        <dbReference type="Proteomes" id="UP000053424"/>
    </source>
</evidence>
<reference evidence="2" key="2">
    <citation type="submission" date="2015-01" db="EMBL/GenBank/DDBJ databases">
        <title>Evolutionary Origins and Diversification of the Mycorrhizal Mutualists.</title>
        <authorList>
            <consortium name="DOE Joint Genome Institute"/>
            <consortium name="Mycorrhizal Genomics Consortium"/>
            <person name="Kohler A."/>
            <person name="Kuo A."/>
            <person name="Nagy L.G."/>
            <person name="Floudas D."/>
            <person name="Copeland A."/>
            <person name="Barry K.W."/>
            <person name="Cichocki N."/>
            <person name="Veneault-Fourrey C."/>
            <person name="LaButti K."/>
            <person name="Lindquist E.A."/>
            <person name="Lipzen A."/>
            <person name="Lundell T."/>
            <person name="Morin E."/>
            <person name="Murat C."/>
            <person name="Riley R."/>
            <person name="Ohm R."/>
            <person name="Sun H."/>
            <person name="Tunlid A."/>
            <person name="Henrissat B."/>
            <person name="Grigoriev I.V."/>
            <person name="Hibbett D.S."/>
            <person name="Martin F."/>
        </authorList>
    </citation>
    <scope>NUCLEOTIDE SEQUENCE [LARGE SCALE GENOMIC DNA]</scope>
    <source>
        <strain evidence="2">h7</strain>
    </source>
</reference>
<name>A0A0C3BRD8_HEBCY</name>
<evidence type="ECO:0008006" key="3">
    <source>
        <dbReference type="Google" id="ProtNLM"/>
    </source>
</evidence>
<accession>A0A0C3BRD8</accession>
<reference evidence="1 2" key="1">
    <citation type="submission" date="2014-04" db="EMBL/GenBank/DDBJ databases">
        <authorList>
            <consortium name="DOE Joint Genome Institute"/>
            <person name="Kuo A."/>
            <person name="Gay G."/>
            <person name="Dore J."/>
            <person name="Kohler A."/>
            <person name="Nagy L.G."/>
            <person name="Floudas D."/>
            <person name="Copeland A."/>
            <person name="Barry K.W."/>
            <person name="Cichocki N."/>
            <person name="Veneault-Fourrey C."/>
            <person name="LaButti K."/>
            <person name="Lindquist E.A."/>
            <person name="Lipzen A."/>
            <person name="Lundell T."/>
            <person name="Morin E."/>
            <person name="Murat C."/>
            <person name="Sun H."/>
            <person name="Tunlid A."/>
            <person name="Henrissat B."/>
            <person name="Grigoriev I.V."/>
            <person name="Hibbett D.S."/>
            <person name="Martin F."/>
            <person name="Nordberg H.P."/>
            <person name="Cantor M.N."/>
            <person name="Hua S.X."/>
        </authorList>
    </citation>
    <scope>NUCLEOTIDE SEQUENCE [LARGE SCALE GENOMIC DNA]</scope>
    <source>
        <strain evidence="2">h7</strain>
    </source>
</reference>
<dbReference type="HOGENOM" id="CLU_2941987_0_0_1"/>
<dbReference type="STRING" id="686832.A0A0C3BRD8"/>
<organism evidence="1 2">
    <name type="scientific">Hebeloma cylindrosporum</name>
    <dbReference type="NCBI Taxonomy" id="76867"/>
    <lineage>
        <taxon>Eukaryota</taxon>
        <taxon>Fungi</taxon>
        <taxon>Dikarya</taxon>
        <taxon>Basidiomycota</taxon>
        <taxon>Agaricomycotina</taxon>
        <taxon>Agaricomycetes</taxon>
        <taxon>Agaricomycetidae</taxon>
        <taxon>Agaricales</taxon>
        <taxon>Agaricineae</taxon>
        <taxon>Hymenogastraceae</taxon>
        <taxon>Hebeloma</taxon>
    </lineage>
</organism>
<dbReference type="OrthoDB" id="406156at2759"/>
<sequence length="60" mass="6603">MADAIAPETPHYVPAPETKADVDYVDLPIIDLSKISTPEGRWALAQQARDAMSDQDFSML</sequence>
<protein>
    <recommendedName>
        <fullName evidence="3">Non-haem dioxygenase N-terminal domain-containing protein</fullName>
    </recommendedName>
</protein>
<keyword evidence="2" id="KW-1185">Reference proteome</keyword>